<protein>
    <submittedName>
        <fullName evidence="8">Membrane protein involved in aromatic hydrocarbon degradation</fullName>
    </submittedName>
</protein>
<dbReference type="PANTHER" id="PTHR35093:SF8">
    <property type="entry name" value="OUTER MEMBRANE PROTEIN NMB0088-RELATED"/>
    <property type="match status" value="1"/>
</dbReference>
<evidence type="ECO:0000256" key="7">
    <source>
        <dbReference type="ARBA" id="ARBA00023237"/>
    </source>
</evidence>
<dbReference type="Proteomes" id="UP000006793">
    <property type="component" value="Chromosome"/>
</dbReference>
<keyword evidence="3" id="KW-1134">Transmembrane beta strand</keyword>
<dbReference type="PaxDb" id="667014-Thein_1724"/>
<dbReference type="KEGG" id="tid:Thein_1724"/>
<dbReference type="EMBL" id="CP002683">
    <property type="protein sequence ID" value="AEH45582.1"/>
    <property type="molecule type" value="Genomic_DNA"/>
</dbReference>
<dbReference type="RefSeq" id="WP_013908323.1">
    <property type="nucleotide sequence ID" value="NC_015681.1"/>
</dbReference>
<dbReference type="InParanoid" id="F8ABI5"/>
<dbReference type="PANTHER" id="PTHR35093">
    <property type="entry name" value="OUTER MEMBRANE PROTEIN NMB0088-RELATED"/>
    <property type="match status" value="1"/>
</dbReference>
<evidence type="ECO:0000313" key="8">
    <source>
        <dbReference type="EMBL" id="AEH45582.1"/>
    </source>
</evidence>
<evidence type="ECO:0000256" key="1">
    <source>
        <dbReference type="ARBA" id="ARBA00004571"/>
    </source>
</evidence>
<accession>F8ABI5</accession>
<dbReference type="Pfam" id="PF03349">
    <property type="entry name" value="Toluene_X"/>
    <property type="match status" value="1"/>
</dbReference>
<dbReference type="HOGENOM" id="CLU_035981_0_1_0"/>
<reference evidence="9" key="1">
    <citation type="submission" date="2011-04" db="EMBL/GenBank/DDBJ databases">
        <title>The complete genome of Thermodesulfatator indicus DSM 15286.</title>
        <authorList>
            <person name="Lucas S."/>
            <person name="Copeland A."/>
            <person name="Lapidus A."/>
            <person name="Bruce D."/>
            <person name="Goodwin L."/>
            <person name="Pitluck S."/>
            <person name="Peters L."/>
            <person name="Kyrpides N."/>
            <person name="Mavromatis K."/>
            <person name="Pagani I."/>
            <person name="Ivanova N."/>
            <person name="Saunders L."/>
            <person name="Detter J.C."/>
            <person name="Tapia R."/>
            <person name="Han C."/>
            <person name="Land M."/>
            <person name="Hauser L."/>
            <person name="Markowitz V."/>
            <person name="Cheng J.-F."/>
            <person name="Hugenholtz P."/>
            <person name="Woyke T."/>
            <person name="Wu D."/>
            <person name="Spring S."/>
            <person name="Schroeder M."/>
            <person name="Brambilla E."/>
            <person name="Klenk H.-P."/>
            <person name="Eisen J.A."/>
        </authorList>
    </citation>
    <scope>NUCLEOTIDE SEQUENCE [LARGE SCALE GENOMIC DNA]</scope>
    <source>
        <strain evidence="9">DSM 15286 / JCM 11887 / CIR29812</strain>
    </source>
</reference>
<sequence length="423" mass="47443">MKKSLGLFLAILLLSVGNTCTWGAGFQLFNEGSARVMGLGAAVTARSDMVESAWYNPSAAAFFSGPEMLAGMALVKPSFTYKDKSGEEYEMVKHVHPLPFFYGIFPVNNRVSLSFSFNLPYGLATDWPNDWPGRYDADYTSLKTFFWVPSISFKLNDKLSIAVGAQLVYADAEMEKALLTTTGDVRSKLEGDDYASGWLAALTFKPWKHTTFGLIYRSKIDLDLDGKVTYQNVPPNPQFLYNSTLLPAQFINGKGEVLLTLPATFSFGVATTIVPRWILSADLLWSGWSAYEKLTYKFEYLPYLGIEGTKVDEKNWHDRWAIRLGAEYALKPQWKLRFGYVYDPSPIDDYTRGPELPTSDRHLFNIGVGYLKGNLELDAAYTYLIMEETSTPPAGSPGNEYGNLDGQYDGDTHIFSVDVRYKF</sequence>
<keyword evidence="4" id="KW-0812">Transmembrane</keyword>
<dbReference type="STRING" id="667014.Thein_1724"/>
<dbReference type="Gene3D" id="2.40.160.60">
    <property type="entry name" value="Outer membrane protein transport protein (OMPP1/FadL/TodX)"/>
    <property type="match status" value="1"/>
</dbReference>
<keyword evidence="6" id="KW-0472">Membrane</keyword>
<dbReference type="GO" id="GO:0015483">
    <property type="term" value="F:long-chain fatty acid transporting porin activity"/>
    <property type="evidence" value="ECO:0007669"/>
    <property type="project" value="TreeGrafter"/>
</dbReference>
<dbReference type="FunCoup" id="F8ABI5">
    <property type="interactions" value="32"/>
</dbReference>
<evidence type="ECO:0000256" key="5">
    <source>
        <dbReference type="ARBA" id="ARBA00022729"/>
    </source>
</evidence>
<comment type="similarity">
    <text evidence="2">Belongs to the OmpP1/FadL family.</text>
</comment>
<name>F8ABI5_THEID</name>
<dbReference type="eggNOG" id="COG2067">
    <property type="taxonomic scope" value="Bacteria"/>
</dbReference>
<dbReference type="AlphaFoldDB" id="F8ABI5"/>
<evidence type="ECO:0000256" key="6">
    <source>
        <dbReference type="ARBA" id="ARBA00023136"/>
    </source>
</evidence>
<proteinExistence type="inferred from homology"/>
<keyword evidence="5" id="KW-0732">Signal</keyword>
<evidence type="ECO:0000256" key="2">
    <source>
        <dbReference type="ARBA" id="ARBA00008163"/>
    </source>
</evidence>
<evidence type="ECO:0000313" key="9">
    <source>
        <dbReference type="Proteomes" id="UP000006793"/>
    </source>
</evidence>
<evidence type="ECO:0000256" key="3">
    <source>
        <dbReference type="ARBA" id="ARBA00022452"/>
    </source>
</evidence>
<reference evidence="8 9" key="2">
    <citation type="journal article" date="2012" name="Stand. Genomic Sci.">
        <title>Complete genome sequence of the thermophilic sulfate-reducing ocean bacterium Thermodesulfatator indicus type strain (CIR29812(T)).</title>
        <authorList>
            <person name="Anderson I."/>
            <person name="Saunders E."/>
            <person name="Lapidus A."/>
            <person name="Nolan M."/>
            <person name="Lucas S."/>
            <person name="Tice H."/>
            <person name="Del Rio T.G."/>
            <person name="Cheng J.F."/>
            <person name="Han C."/>
            <person name="Tapia R."/>
            <person name="Goodwin L.A."/>
            <person name="Pitluck S."/>
            <person name="Liolios K."/>
            <person name="Mavromatis K."/>
            <person name="Pagani I."/>
            <person name="Ivanova N."/>
            <person name="Mikhailova N."/>
            <person name="Pati A."/>
            <person name="Chen A."/>
            <person name="Palaniappan K."/>
            <person name="Land M."/>
            <person name="Hauser L."/>
            <person name="Jeffries C.D."/>
            <person name="Chang Y.J."/>
            <person name="Brambilla E.M."/>
            <person name="Rohde M."/>
            <person name="Spring S."/>
            <person name="Goker M."/>
            <person name="Detter J.C."/>
            <person name="Woyke T."/>
            <person name="Bristow J."/>
            <person name="Eisen J.A."/>
            <person name="Markowitz V."/>
            <person name="Hugenholtz P."/>
            <person name="Kyrpides N.C."/>
            <person name="Klenk H.P."/>
        </authorList>
    </citation>
    <scope>NUCLEOTIDE SEQUENCE [LARGE SCALE GENOMIC DNA]</scope>
    <source>
        <strain evidence="9">DSM 15286 / JCM 11887 / CIR29812</strain>
    </source>
</reference>
<keyword evidence="9" id="KW-1185">Reference proteome</keyword>
<comment type="subcellular location">
    <subcellularLocation>
        <location evidence="1">Cell outer membrane</location>
        <topology evidence="1">Multi-pass membrane protein</topology>
    </subcellularLocation>
</comment>
<gene>
    <name evidence="8" type="ordered locus">Thein_1724</name>
</gene>
<evidence type="ECO:0000256" key="4">
    <source>
        <dbReference type="ARBA" id="ARBA00022692"/>
    </source>
</evidence>
<dbReference type="SUPFAM" id="SSF56935">
    <property type="entry name" value="Porins"/>
    <property type="match status" value="1"/>
</dbReference>
<keyword evidence="7" id="KW-0998">Cell outer membrane</keyword>
<dbReference type="GO" id="GO:0009279">
    <property type="term" value="C:cell outer membrane"/>
    <property type="evidence" value="ECO:0007669"/>
    <property type="project" value="UniProtKB-SubCell"/>
</dbReference>
<dbReference type="InterPro" id="IPR005017">
    <property type="entry name" value="OMPP1/FadL/TodX"/>
</dbReference>
<organism evidence="8 9">
    <name type="scientific">Thermodesulfatator indicus (strain DSM 15286 / JCM 11887 / CIR29812)</name>
    <dbReference type="NCBI Taxonomy" id="667014"/>
    <lineage>
        <taxon>Bacteria</taxon>
        <taxon>Pseudomonadati</taxon>
        <taxon>Thermodesulfobacteriota</taxon>
        <taxon>Thermodesulfobacteria</taxon>
        <taxon>Thermodesulfobacteriales</taxon>
        <taxon>Thermodesulfatatoraceae</taxon>
        <taxon>Thermodesulfatator</taxon>
    </lineage>
</organism>
<dbReference type="OrthoDB" id="9922at2"/>